<proteinExistence type="predicted"/>
<protein>
    <submittedName>
        <fullName evidence="2">Uncharacterized protein</fullName>
    </submittedName>
</protein>
<dbReference type="EMBL" id="JBFXLR010000005">
    <property type="protein sequence ID" value="KAL2858149.1"/>
    <property type="molecule type" value="Genomic_DNA"/>
</dbReference>
<name>A0ABR4L1Y3_9EURO</name>
<organism evidence="2 3">
    <name type="scientific">Aspergillus pseudodeflectus</name>
    <dbReference type="NCBI Taxonomy" id="176178"/>
    <lineage>
        <taxon>Eukaryota</taxon>
        <taxon>Fungi</taxon>
        <taxon>Dikarya</taxon>
        <taxon>Ascomycota</taxon>
        <taxon>Pezizomycotina</taxon>
        <taxon>Eurotiomycetes</taxon>
        <taxon>Eurotiomycetidae</taxon>
        <taxon>Eurotiales</taxon>
        <taxon>Aspergillaceae</taxon>
        <taxon>Aspergillus</taxon>
        <taxon>Aspergillus subgen. Nidulantes</taxon>
    </lineage>
</organism>
<evidence type="ECO:0000256" key="1">
    <source>
        <dbReference type="SAM" id="Phobius"/>
    </source>
</evidence>
<dbReference type="RefSeq" id="XP_070903318.1">
    <property type="nucleotide sequence ID" value="XM_071036868.1"/>
</dbReference>
<accession>A0ABR4L1Y3</accession>
<comment type="caution">
    <text evidence="2">The sequence shown here is derived from an EMBL/GenBank/DDBJ whole genome shotgun (WGS) entry which is preliminary data.</text>
</comment>
<keyword evidence="3" id="KW-1185">Reference proteome</keyword>
<evidence type="ECO:0000313" key="2">
    <source>
        <dbReference type="EMBL" id="KAL2858149.1"/>
    </source>
</evidence>
<dbReference type="GeneID" id="98152032"/>
<keyword evidence="1" id="KW-1133">Transmembrane helix</keyword>
<gene>
    <name evidence="2" type="ORF">BJX68DRAFT_161251</name>
</gene>
<evidence type="ECO:0000313" key="3">
    <source>
        <dbReference type="Proteomes" id="UP001610444"/>
    </source>
</evidence>
<keyword evidence="1" id="KW-0812">Transmembrane</keyword>
<sequence length="139" mass="15044">MTINNTSISARTVVGAQRTIPMSADSHQTSAIIRDSDEVLLSSSDCPAVLGRIGLSPLRMALSFLLNQGLMRVKRPELQNSAQPRASANAQQTRIIGTKTNATTIIVVFCLGFMAVPIQWNPILPCRDTIGMEELDSGY</sequence>
<reference evidence="2 3" key="1">
    <citation type="submission" date="2024-07" db="EMBL/GenBank/DDBJ databases">
        <title>Section-level genome sequencing and comparative genomics of Aspergillus sections Usti and Cavernicolus.</title>
        <authorList>
            <consortium name="Lawrence Berkeley National Laboratory"/>
            <person name="Nybo J.L."/>
            <person name="Vesth T.C."/>
            <person name="Theobald S."/>
            <person name="Frisvad J.C."/>
            <person name="Larsen T.O."/>
            <person name="Kjaerboelling I."/>
            <person name="Rothschild-Mancinelli K."/>
            <person name="Lyhne E.K."/>
            <person name="Kogle M.E."/>
            <person name="Barry K."/>
            <person name="Clum A."/>
            <person name="Na H."/>
            <person name="Ledsgaard L."/>
            <person name="Lin J."/>
            <person name="Lipzen A."/>
            <person name="Kuo A."/>
            <person name="Riley R."/>
            <person name="Mondo S."/>
            <person name="LaButti K."/>
            <person name="Haridas S."/>
            <person name="Pangalinan J."/>
            <person name="Salamov A.A."/>
            <person name="Simmons B.A."/>
            <person name="Magnuson J.K."/>
            <person name="Chen J."/>
            <person name="Drula E."/>
            <person name="Henrissat B."/>
            <person name="Wiebenga A."/>
            <person name="Lubbers R.J."/>
            <person name="Gomes A.C."/>
            <person name="Macurrencykelacurrency M.R."/>
            <person name="Stajich J."/>
            <person name="Grigoriev I.V."/>
            <person name="Mortensen U.H."/>
            <person name="De vries R.P."/>
            <person name="Baker S.E."/>
            <person name="Andersen M.R."/>
        </authorList>
    </citation>
    <scope>NUCLEOTIDE SEQUENCE [LARGE SCALE GENOMIC DNA]</scope>
    <source>
        <strain evidence="2 3">CBS 756.74</strain>
    </source>
</reference>
<keyword evidence="1" id="KW-0472">Membrane</keyword>
<dbReference type="Proteomes" id="UP001610444">
    <property type="component" value="Unassembled WGS sequence"/>
</dbReference>
<feature type="transmembrane region" description="Helical" evidence="1">
    <location>
        <begin position="102"/>
        <end position="120"/>
    </location>
</feature>